<comment type="caution">
    <text evidence="2">The sequence shown here is derived from an EMBL/GenBank/DDBJ whole genome shotgun (WGS) entry which is preliminary data.</text>
</comment>
<dbReference type="PROSITE" id="PS50995">
    <property type="entry name" value="HTH_MARR_2"/>
    <property type="match status" value="1"/>
</dbReference>
<dbReference type="SMART" id="SM00347">
    <property type="entry name" value="HTH_MARR"/>
    <property type="match status" value="1"/>
</dbReference>
<dbReference type="RefSeq" id="WP_317564465.1">
    <property type="nucleotide sequence ID" value="NZ_JAWLJX010000003.1"/>
</dbReference>
<evidence type="ECO:0000259" key="1">
    <source>
        <dbReference type="PROSITE" id="PS50995"/>
    </source>
</evidence>
<reference evidence="2 3" key="1">
    <citation type="submission" date="2023-10" db="EMBL/GenBank/DDBJ databases">
        <title>Development of a sustainable strategy for remediation of hydrocarbon-contaminated territories based on the waste exchange concept.</title>
        <authorList>
            <person name="Krivoruchko A."/>
        </authorList>
    </citation>
    <scope>NUCLEOTIDE SEQUENCE [LARGE SCALE GENOMIC DNA]</scope>
    <source>
        <strain evidence="2 3">IEGM 1323</strain>
    </source>
</reference>
<proteinExistence type="predicted"/>
<dbReference type="EMBL" id="JAWLJX010000003">
    <property type="protein sequence ID" value="MDV6261956.1"/>
    <property type="molecule type" value="Genomic_DNA"/>
</dbReference>
<dbReference type="InterPro" id="IPR000835">
    <property type="entry name" value="HTH_MarR-typ"/>
</dbReference>
<sequence length="155" mass="17095">MDKELHDAPSTVHRLRALTVELDLLGSEFGRTNGLHPTDVRALICLLDARRHSTAATPGWLGQQLGLESASVTALIDRMERAGHVSRTRDAHDRRRVVLSVTPSAIALGQAFFGPLIERASAELAQFSDSEQKLIDRFLVRMQAAVTIARNHEQP</sequence>
<protein>
    <submittedName>
        <fullName evidence="2">MarR family transcriptional regulator</fullName>
    </submittedName>
</protein>
<dbReference type="InterPro" id="IPR039422">
    <property type="entry name" value="MarR/SlyA-like"/>
</dbReference>
<dbReference type="PANTHER" id="PTHR33164">
    <property type="entry name" value="TRANSCRIPTIONAL REGULATOR, MARR FAMILY"/>
    <property type="match status" value="1"/>
</dbReference>
<dbReference type="SUPFAM" id="SSF46785">
    <property type="entry name" value="Winged helix' DNA-binding domain"/>
    <property type="match status" value="1"/>
</dbReference>
<dbReference type="Pfam" id="PF12802">
    <property type="entry name" value="MarR_2"/>
    <property type="match status" value="1"/>
</dbReference>
<dbReference type="Proteomes" id="UP001185755">
    <property type="component" value="Unassembled WGS sequence"/>
</dbReference>
<gene>
    <name evidence="2" type="ORF">R3P96_11430</name>
</gene>
<name>A0ABU4BCV8_9NOCA</name>
<dbReference type="Gene3D" id="1.10.10.10">
    <property type="entry name" value="Winged helix-like DNA-binding domain superfamily/Winged helix DNA-binding domain"/>
    <property type="match status" value="1"/>
</dbReference>
<dbReference type="InterPro" id="IPR036388">
    <property type="entry name" value="WH-like_DNA-bd_sf"/>
</dbReference>
<dbReference type="InterPro" id="IPR036390">
    <property type="entry name" value="WH_DNA-bd_sf"/>
</dbReference>
<evidence type="ECO:0000313" key="2">
    <source>
        <dbReference type="EMBL" id="MDV6261956.1"/>
    </source>
</evidence>
<keyword evidence="3" id="KW-1185">Reference proteome</keyword>
<evidence type="ECO:0000313" key="3">
    <source>
        <dbReference type="Proteomes" id="UP001185755"/>
    </source>
</evidence>
<feature type="domain" description="HTH marR-type" evidence="1">
    <location>
        <begin position="8"/>
        <end position="144"/>
    </location>
</feature>
<accession>A0ABU4BCV8</accession>
<organism evidence="2 3">
    <name type="scientific">Rhodococcoides yunnanense</name>
    <dbReference type="NCBI Taxonomy" id="278209"/>
    <lineage>
        <taxon>Bacteria</taxon>
        <taxon>Bacillati</taxon>
        <taxon>Actinomycetota</taxon>
        <taxon>Actinomycetes</taxon>
        <taxon>Mycobacteriales</taxon>
        <taxon>Nocardiaceae</taxon>
        <taxon>Rhodococcoides</taxon>
    </lineage>
</organism>
<dbReference type="PANTHER" id="PTHR33164:SF106">
    <property type="entry name" value="TRANSCRIPTIONAL REGULATORY PROTEIN"/>
    <property type="match status" value="1"/>
</dbReference>
<dbReference type="PRINTS" id="PR00598">
    <property type="entry name" value="HTHMARR"/>
</dbReference>